<dbReference type="PROSITE" id="PS50173">
    <property type="entry name" value="UMUC"/>
    <property type="match status" value="1"/>
</dbReference>
<evidence type="ECO:0000256" key="1">
    <source>
        <dbReference type="SAM" id="MobiDB-lite"/>
    </source>
</evidence>
<dbReference type="GO" id="GO:0003684">
    <property type="term" value="F:damaged DNA binding"/>
    <property type="evidence" value="ECO:0007669"/>
    <property type="project" value="InterPro"/>
</dbReference>
<sequence>MAALRRDDNRVIIHFDYDCFYASVLEAENPALKSLPLAVQQKQIIVTCNYEARRRGLRKLQLIKEAKQICPDVVIILGEDLTKFRDVSKSLYCFLKSFLWTQKAERLGFDEVFLDVTEMIDYNMSLLNRHDLAHSFFCLDKRDPAIGFQFDATSYCGLTYPETIGSPLPRNTAVDGQHNLVQRLILGSHLAHYMRSRLDNEHGYTATVGISTSKLLAKLVGNVNKPNNQTTLVPPYSNSEGMSNVNRFIDDHEIGKIPGIGFKSARKIRTYILHREATFEPYTERNVDDQVKVREVRLTPTMGPPKLLDILGGHGASRDIGFQIWNLLNGVDNSEVLEARIVPTQISIEDSYKGLEQFEDVKKQLNLLAASLIKRVRTDLLDEQDHDTKGNDTPRWTALPRTLRLSTRRRSPKNADGSRDYSYANGRTSRSGPVPKFMFSLAESAEAVAEKLVDDSLVSMFRKLHPDKSFGELSLINVAVTNMVETAGDDKQSSGRDIGKMFKQQGSSIASAVVETNRLDDQVYQDSTSRNAANVTVTTQIDNTEWEESDEEDVPSAQLCDVCGSHIPVFAFGAHALYHAVPD</sequence>
<dbReference type="AlphaFoldDB" id="B8LWN1"/>
<dbReference type="EMBL" id="EQ962652">
    <property type="protein sequence ID" value="EED24428.1"/>
    <property type="molecule type" value="Genomic_DNA"/>
</dbReference>
<keyword evidence="4" id="KW-1185">Reference proteome</keyword>
<name>B8LWN1_TALSN</name>
<dbReference type="PANTHER" id="PTHR46404">
    <property type="entry name" value="DNA POLYMERASE IOTA"/>
    <property type="match status" value="1"/>
</dbReference>
<feature type="domain" description="UmuC" evidence="2">
    <location>
        <begin position="12"/>
        <end position="261"/>
    </location>
</feature>
<evidence type="ECO:0000313" key="3">
    <source>
        <dbReference type="EMBL" id="EED24428.1"/>
    </source>
</evidence>
<dbReference type="Gene3D" id="3.30.70.270">
    <property type="match status" value="1"/>
</dbReference>
<dbReference type="GO" id="GO:0070987">
    <property type="term" value="P:error-free translesion synthesis"/>
    <property type="evidence" value="ECO:0007669"/>
    <property type="project" value="UniProtKB-ARBA"/>
</dbReference>
<organism evidence="3 4">
    <name type="scientific">Talaromyces stipitatus (strain ATCC 10500 / CBS 375.48 / QM 6759 / NRRL 1006)</name>
    <name type="common">Penicillium stipitatum</name>
    <dbReference type="NCBI Taxonomy" id="441959"/>
    <lineage>
        <taxon>Eukaryota</taxon>
        <taxon>Fungi</taxon>
        <taxon>Dikarya</taxon>
        <taxon>Ascomycota</taxon>
        <taxon>Pezizomycotina</taxon>
        <taxon>Eurotiomycetes</taxon>
        <taxon>Eurotiomycetidae</taxon>
        <taxon>Eurotiales</taxon>
        <taxon>Trichocomaceae</taxon>
        <taxon>Talaromyces</taxon>
        <taxon>Talaromyces sect. Talaromyces</taxon>
    </lineage>
</organism>
<dbReference type="RefSeq" id="XP_002341815.1">
    <property type="nucleotide sequence ID" value="XM_002341774.1"/>
</dbReference>
<dbReference type="SUPFAM" id="SSF56672">
    <property type="entry name" value="DNA/RNA polymerases"/>
    <property type="match status" value="1"/>
</dbReference>
<dbReference type="Gene3D" id="3.40.1170.60">
    <property type="match status" value="1"/>
</dbReference>
<feature type="region of interest" description="Disordered" evidence="1">
    <location>
        <begin position="405"/>
        <end position="428"/>
    </location>
</feature>
<dbReference type="GO" id="GO:0003887">
    <property type="term" value="F:DNA-directed DNA polymerase activity"/>
    <property type="evidence" value="ECO:0007669"/>
    <property type="project" value="TreeGrafter"/>
</dbReference>
<reference evidence="4" key="1">
    <citation type="journal article" date="2015" name="Genome Announc.">
        <title>Genome sequence of the AIDS-associated pathogen Penicillium marneffei (ATCC18224) and its near taxonomic relative Talaromyces stipitatus (ATCC10500).</title>
        <authorList>
            <person name="Nierman W.C."/>
            <person name="Fedorova-Abrams N.D."/>
            <person name="Andrianopoulos A."/>
        </authorList>
    </citation>
    <scope>NUCLEOTIDE SEQUENCE [LARGE SCALE GENOMIC DNA]</scope>
    <source>
        <strain evidence="4">ATCC 10500 / CBS 375.48 / QM 6759 / NRRL 1006</strain>
    </source>
</reference>
<dbReference type="Gene3D" id="3.30.1490.100">
    <property type="entry name" value="DNA polymerase, Y-family, little finger domain"/>
    <property type="match status" value="1"/>
</dbReference>
<dbReference type="FunFam" id="3.40.1170.60:FF:000006">
    <property type="entry name" value="DNA polymerase iota"/>
    <property type="match status" value="1"/>
</dbReference>
<dbReference type="InterPro" id="IPR043128">
    <property type="entry name" value="Rev_trsase/Diguanyl_cyclase"/>
</dbReference>
<dbReference type="GO" id="GO:0006281">
    <property type="term" value="P:DNA repair"/>
    <property type="evidence" value="ECO:0007669"/>
    <property type="project" value="InterPro"/>
</dbReference>
<dbReference type="OMA" id="MFKRQDE"/>
<evidence type="ECO:0000259" key="2">
    <source>
        <dbReference type="PROSITE" id="PS50173"/>
    </source>
</evidence>
<protein>
    <submittedName>
        <fullName evidence="3">DNA polymerase iota, putative</fullName>
    </submittedName>
</protein>
<dbReference type="InParanoid" id="B8LWN1"/>
<dbReference type="VEuPathDB" id="FungiDB:TSTA_077900"/>
<accession>B8LWN1</accession>
<gene>
    <name evidence="3" type="ORF">TSTA_077900</name>
</gene>
<evidence type="ECO:0000313" key="4">
    <source>
        <dbReference type="Proteomes" id="UP000001745"/>
    </source>
</evidence>
<dbReference type="InterPro" id="IPR043502">
    <property type="entry name" value="DNA/RNA_pol_sf"/>
</dbReference>
<dbReference type="eggNOG" id="KOG2095">
    <property type="taxonomic scope" value="Eukaryota"/>
</dbReference>
<dbReference type="Proteomes" id="UP000001745">
    <property type="component" value="Unassembled WGS sequence"/>
</dbReference>
<dbReference type="InterPro" id="IPR036775">
    <property type="entry name" value="DNA_pol_Y-fam_lit_finger_sf"/>
</dbReference>
<proteinExistence type="predicted"/>
<dbReference type="Pfam" id="PF00817">
    <property type="entry name" value="IMS"/>
    <property type="match status" value="1"/>
</dbReference>
<dbReference type="InterPro" id="IPR001126">
    <property type="entry name" value="UmuC"/>
</dbReference>
<dbReference type="PhylomeDB" id="B8LWN1"/>
<dbReference type="STRING" id="441959.B8LWN1"/>
<dbReference type="HOGENOM" id="CLU_022440_0_0_1"/>
<dbReference type="OrthoDB" id="447129at2759"/>
<dbReference type="PANTHER" id="PTHR46404:SF1">
    <property type="entry name" value="DNA POLYMERASE IOTA"/>
    <property type="match status" value="1"/>
</dbReference>
<dbReference type="GeneID" id="8108480"/>